<name>A0A5B7H5K8_PORTR</name>
<proteinExistence type="predicted"/>
<dbReference type="Proteomes" id="UP000324222">
    <property type="component" value="Unassembled WGS sequence"/>
</dbReference>
<dbReference type="GO" id="GO:0016020">
    <property type="term" value="C:membrane"/>
    <property type="evidence" value="ECO:0007669"/>
    <property type="project" value="UniProtKB-SubCell"/>
</dbReference>
<comment type="caution">
    <text evidence="9">The sequence shown here is derived from an EMBL/GenBank/DDBJ whole genome shotgun (WGS) entry which is preliminary data.</text>
</comment>
<keyword evidence="2" id="KW-0812">Transmembrane</keyword>
<protein>
    <submittedName>
        <fullName evidence="9">Metabotropic glutamate receptor</fullName>
    </submittedName>
</protein>
<sequence length="228" mass="24265">MAHHTQGPTAPGAQTSRGVAGENSDASPAEDKNPTGPHTPTPSPWAASTRAHPVAAAGWSSSEAAARRRPTAVSSHGVLRERSEGLLLTLVLTGLALVGGRGLVEAGRPDKVKMVNIPGDVIFGGMFPMHERGSDIPCGSIKEEKGIQRMEAMLYALDMINNDTVLLPNITLGAHILDTCSTDTYALEQSMEFFKSSINQVSPTPTTSLHRPYLPPCPHPWHPWPALS</sequence>
<evidence type="ECO:0000256" key="1">
    <source>
        <dbReference type="ARBA" id="ARBA00004141"/>
    </source>
</evidence>
<evidence type="ECO:0000256" key="5">
    <source>
        <dbReference type="ARBA" id="ARBA00023170"/>
    </source>
</evidence>
<dbReference type="Gene3D" id="3.40.50.2300">
    <property type="match status" value="1"/>
</dbReference>
<keyword evidence="10" id="KW-1185">Reference proteome</keyword>
<evidence type="ECO:0000256" key="3">
    <source>
        <dbReference type="ARBA" id="ARBA00022989"/>
    </source>
</evidence>
<comment type="subcellular location">
    <subcellularLocation>
        <location evidence="1">Membrane</location>
        <topology evidence="1">Multi-pass membrane protein</topology>
    </subcellularLocation>
</comment>
<dbReference type="InterPro" id="IPR028082">
    <property type="entry name" value="Peripla_BP_I"/>
</dbReference>
<dbReference type="OrthoDB" id="425344at2759"/>
<dbReference type="EMBL" id="VSRR010026976">
    <property type="protein sequence ID" value="MPC67921.1"/>
    <property type="molecule type" value="Genomic_DNA"/>
</dbReference>
<evidence type="ECO:0000256" key="4">
    <source>
        <dbReference type="ARBA" id="ARBA00023136"/>
    </source>
</evidence>
<dbReference type="PANTHER" id="PTHR24060">
    <property type="entry name" value="METABOTROPIC GLUTAMATE RECEPTOR"/>
    <property type="match status" value="1"/>
</dbReference>
<feature type="compositionally biased region" description="Low complexity" evidence="7">
    <location>
        <begin position="55"/>
        <end position="64"/>
    </location>
</feature>
<evidence type="ECO:0000259" key="8">
    <source>
        <dbReference type="Pfam" id="PF01094"/>
    </source>
</evidence>
<dbReference type="SUPFAM" id="SSF53822">
    <property type="entry name" value="Periplasmic binding protein-like I"/>
    <property type="match status" value="1"/>
</dbReference>
<keyword evidence="5 9" id="KW-0675">Receptor</keyword>
<dbReference type="Pfam" id="PF01094">
    <property type="entry name" value="ANF_receptor"/>
    <property type="match status" value="1"/>
</dbReference>
<evidence type="ECO:0000256" key="2">
    <source>
        <dbReference type="ARBA" id="ARBA00022692"/>
    </source>
</evidence>
<evidence type="ECO:0000313" key="9">
    <source>
        <dbReference type="EMBL" id="MPC67921.1"/>
    </source>
</evidence>
<dbReference type="InterPro" id="IPR050726">
    <property type="entry name" value="mGluR"/>
</dbReference>
<feature type="region of interest" description="Disordered" evidence="7">
    <location>
        <begin position="1"/>
        <end position="77"/>
    </location>
</feature>
<reference evidence="9 10" key="1">
    <citation type="submission" date="2019-05" db="EMBL/GenBank/DDBJ databases">
        <title>Another draft genome of Portunus trituberculatus and its Hox gene families provides insights of decapod evolution.</title>
        <authorList>
            <person name="Jeong J.-H."/>
            <person name="Song I."/>
            <person name="Kim S."/>
            <person name="Choi T."/>
            <person name="Kim D."/>
            <person name="Ryu S."/>
            <person name="Kim W."/>
        </authorList>
    </citation>
    <scope>NUCLEOTIDE SEQUENCE [LARGE SCALE GENOMIC DNA]</scope>
    <source>
        <tissue evidence="9">Muscle</tissue>
    </source>
</reference>
<evidence type="ECO:0000256" key="7">
    <source>
        <dbReference type="SAM" id="MobiDB-lite"/>
    </source>
</evidence>
<organism evidence="9 10">
    <name type="scientific">Portunus trituberculatus</name>
    <name type="common">Swimming crab</name>
    <name type="synonym">Neptunus trituberculatus</name>
    <dbReference type="NCBI Taxonomy" id="210409"/>
    <lineage>
        <taxon>Eukaryota</taxon>
        <taxon>Metazoa</taxon>
        <taxon>Ecdysozoa</taxon>
        <taxon>Arthropoda</taxon>
        <taxon>Crustacea</taxon>
        <taxon>Multicrustacea</taxon>
        <taxon>Malacostraca</taxon>
        <taxon>Eumalacostraca</taxon>
        <taxon>Eucarida</taxon>
        <taxon>Decapoda</taxon>
        <taxon>Pleocyemata</taxon>
        <taxon>Brachyura</taxon>
        <taxon>Eubrachyura</taxon>
        <taxon>Portunoidea</taxon>
        <taxon>Portunidae</taxon>
        <taxon>Portuninae</taxon>
        <taxon>Portunus</taxon>
    </lineage>
</organism>
<dbReference type="InterPro" id="IPR000337">
    <property type="entry name" value="GPCR_3"/>
</dbReference>
<evidence type="ECO:0000313" key="10">
    <source>
        <dbReference type="Proteomes" id="UP000324222"/>
    </source>
</evidence>
<accession>A0A5B7H5K8</accession>
<dbReference type="GO" id="GO:0004930">
    <property type="term" value="F:G protein-coupled receptor activity"/>
    <property type="evidence" value="ECO:0007669"/>
    <property type="project" value="InterPro"/>
</dbReference>
<feature type="domain" description="Receptor ligand binding region" evidence="8">
    <location>
        <begin position="148"/>
        <end position="196"/>
    </location>
</feature>
<keyword evidence="6" id="KW-0325">Glycoprotein</keyword>
<evidence type="ECO:0000256" key="6">
    <source>
        <dbReference type="ARBA" id="ARBA00023180"/>
    </source>
</evidence>
<gene>
    <name evidence="9" type="primary">mGluR_0</name>
    <name evidence="9" type="ORF">E2C01_062107</name>
</gene>
<dbReference type="PRINTS" id="PR00248">
    <property type="entry name" value="GPCRMGR"/>
</dbReference>
<feature type="compositionally biased region" description="Polar residues" evidence="7">
    <location>
        <begin position="1"/>
        <end position="17"/>
    </location>
</feature>
<dbReference type="AlphaFoldDB" id="A0A5B7H5K8"/>
<keyword evidence="4" id="KW-0472">Membrane</keyword>
<keyword evidence="3" id="KW-1133">Transmembrane helix</keyword>
<dbReference type="InterPro" id="IPR001828">
    <property type="entry name" value="ANF_lig-bd_rcpt"/>
</dbReference>